<dbReference type="EMBL" id="JAAXPR010000001">
    <property type="protein sequence ID" value="NKZ19327.1"/>
    <property type="molecule type" value="Genomic_DNA"/>
</dbReference>
<gene>
    <name evidence="17" type="primary">addA</name>
    <name evidence="17" type="ORF">HF992_00405</name>
</gene>
<keyword evidence="9" id="KW-0234">DNA repair</keyword>
<dbReference type="InterPro" id="IPR014152">
    <property type="entry name" value="AddA"/>
</dbReference>
<reference evidence="17 18" key="1">
    <citation type="submission" date="2020-04" db="EMBL/GenBank/DDBJ databases">
        <title>MicrobeNet Type strains.</title>
        <authorList>
            <person name="Nicholson A.C."/>
        </authorList>
    </citation>
    <scope>NUCLEOTIDE SEQUENCE [LARGE SCALE GENOMIC DNA]</scope>
    <source>
        <strain evidence="17 18">CCUG 69612</strain>
    </source>
</reference>
<dbReference type="Gene3D" id="3.40.50.300">
    <property type="entry name" value="P-loop containing nucleotide triphosphate hydrolases"/>
    <property type="match status" value="4"/>
</dbReference>
<dbReference type="GO" id="GO:0005524">
    <property type="term" value="F:ATP binding"/>
    <property type="evidence" value="ECO:0007669"/>
    <property type="project" value="UniProtKB-UniRule"/>
</dbReference>
<dbReference type="InterPro" id="IPR014017">
    <property type="entry name" value="DNA_helicase_UvrD-like_C"/>
</dbReference>
<keyword evidence="6 17" id="KW-0269">Exonuclease</keyword>
<evidence type="ECO:0000256" key="5">
    <source>
        <dbReference type="ARBA" id="ARBA00022806"/>
    </source>
</evidence>
<dbReference type="RefSeq" id="WP_168548093.1">
    <property type="nucleotide sequence ID" value="NZ_JAAXPR010000001.1"/>
</dbReference>
<keyword evidence="18" id="KW-1185">Reference proteome</keyword>
<keyword evidence="3" id="KW-0227">DNA damage</keyword>
<dbReference type="Pfam" id="PF12705">
    <property type="entry name" value="PDDEXK_1"/>
    <property type="match status" value="1"/>
</dbReference>
<dbReference type="Gene3D" id="1.10.486.10">
    <property type="entry name" value="PCRA, domain 4"/>
    <property type="match status" value="1"/>
</dbReference>
<evidence type="ECO:0000256" key="8">
    <source>
        <dbReference type="ARBA" id="ARBA00023125"/>
    </source>
</evidence>
<dbReference type="GO" id="GO:0033202">
    <property type="term" value="C:DNA helicase complex"/>
    <property type="evidence" value="ECO:0007669"/>
    <property type="project" value="TreeGrafter"/>
</dbReference>
<keyword evidence="1" id="KW-0540">Nuclease</keyword>
<evidence type="ECO:0000256" key="13">
    <source>
        <dbReference type="ARBA" id="ARBA00048988"/>
    </source>
</evidence>
<dbReference type="PANTHER" id="PTHR11070:SF48">
    <property type="entry name" value="ATP-DEPENDENT HELICASE_NUCLEASE SUBUNIT A"/>
    <property type="match status" value="1"/>
</dbReference>
<sequence length="1221" mass="139353">MLFEPFLTDQQISDLQVQEAQSDKLQKRTPEQIEAIYTHGTNVLVSASAGSGKTFVMVERILDKIKRGVTIKELFISTFTVKAAGELKDRLEKKLSAEIARTSDQTLRQHLMAQLADLHLADIGTMDAFTQKLVIQYGYLLGLAPRFRILTDKSEQDILKKEVFSQLFEQYFQGPTAQSFKVLVKNFSRNSKSTQPFFQMVDKVYQFMQSTSRPEEWLKDLFLKGYETFQTEADLPQYFKERILLSLQRTAQQLEDVTLLDDYKRLTAKGEPTAAFKKHQAIIDNLNQWSQELAVFSSLSELAQAVTLLIPAGDDVTVKGVKYPIFKQLHRELINLRHLTTILTYQEQALPMLQCFQAFLLDFRTAYLARKKQEAAFEFADISHFAIEILSQQKAIRELYQQTYHEVMVDEYQDNNHTQEAMLHLLSKGDNRFMVGDIKQSIYRFRQADPQIFNQTFKTYLENPQAGKLILLKENFRSQSEVLNATNDLFSRLMDEAVGDIDYDESHRLVAGSPQQKITQPNHVTELLIYDTDSPVTDSQEESNLAKDDSLANLGNQEIQLVIKEIIRLHNQEGVDFSEITLLVPSRTRNNGILTAFAQHGIPLIADGGEQHYLKSLEVQLMLDTLRTINNPLNDYALVALLRSPMFRFDEDQLARLALQADKNQLEFTLYDKLQLALAGTGQAPELINSDLKQQLHLFDQMFQTWRKASKRLSLHDLIWQIYNDKFYYDYVGALPNGEQRQANLYALALRADQFERTGFKGLPRFISMIDKILASDNDLADVPVSKPKNAVQLMTIHKSKGLEFPYVFLLNLDKSFFSNKREASSPLNISRDKGVGIKLVANLVLDTEATAPERASTPLRVSMDTLPYQINRREERLSTLSESMRLLYVAMTRAEKKLYLVGKGSQKTLTEAFNTETEHGYLPLALREQMESFQDWFLALLTAFGEKGNLAYKLTYYASQDLTPEAIGQLAPAQAINPDKLANNRQSTDISAMLRQLENVDQLNRTYAAAIKLPTVRTPSQIKTFYQPVLESEGIDIMDKEPRQPDWRLPDFSGQAPVTSSEVGSALHEFMQRIPLDGPINQDVLGNVLGQVQAREAVKQRLDLIKIEAFFKTDLGCMILEHQDKVKREAPFAMLVTDPTSQEDFVVRGIVDGYIVLEDRLVLFDYKTDKYQDSQVIHDRYKPQMNLYAQALSRAYAIDQVDKYLILLGGTEIQVIAVSD</sequence>
<dbReference type="GO" id="GO:0006302">
    <property type="term" value="P:double-strand break repair"/>
    <property type="evidence" value="ECO:0007669"/>
    <property type="project" value="InterPro"/>
</dbReference>
<keyword evidence="8" id="KW-0238">DNA-binding</keyword>
<dbReference type="InterPro" id="IPR014016">
    <property type="entry name" value="UvrD-like_ATP-bd"/>
</dbReference>
<comment type="caution">
    <text evidence="17">The sequence shown here is derived from an EMBL/GenBank/DDBJ whole genome shotgun (WGS) entry which is preliminary data.</text>
</comment>
<keyword evidence="7 14" id="KW-0067">ATP-binding</keyword>
<dbReference type="InterPro" id="IPR000212">
    <property type="entry name" value="DNA_helicase_UvrD/REP"/>
</dbReference>
<dbReference type="GO" id="GO:0043138">
    <property type="term" value="F:3'-5' DNA helicase activity"/>
    <property type="evidence" value="ECO:0007669"/>
    <property type="project" value="UniProtKB-EC"/>
</dbReference>
<dbReference type="GO" id="GO:0005829">
    <property type="term" value="C:cytosol"/>
    <property type="evidence" value="ECO:0007669"/>
    <property type="project" value="TreeGrafter"/>
</dbReference>
<evidence type="ECO:0000256" key="6">
    <source>
        <dbReference type="ARBA" id="ARBA00022839"/>
    </source>
</evidence>
<evidence type="ECO:0000256" key="3">
    <source>
        <dbReference type="ARBA" id="ARBA00022763"/>
    </source>
</evidence>
<evidence type="ECO:0000313" key="17">
    <source>
        <dbReference type="EMBL" id="NKZ19327.1"/>
    </source>
</evidence>
<keyword evidence="2 14" id="KW-0547">Nucleotide-binding</keyword>
<evidence type="ECO:0000259" key="15">
    <source>
        <dbReference type="PROSITE" id="PS51198"/>
    </source>
</evidence>
<dbReference type="Gene3D" id="3.90.320.10">
    <property type="match status" value="1"/>
</dbReference>
<feature type="binding site" evidence="14">
    <location>
        <begin position="47"/>
        <end position="54"/>
    </location>
    <ligand>
        <name>ATP</name>
        <dbReference type="ChEBI" id="CHEBI:30616"/>
    </ligand>
</feature>
<keyword evidence="4 14" id="KW-0378">Hydrolase</keyword>
<dbReference type="EC" id="5.6.2.4" evidence="12"/>
<comment type="catalytic activity">
    <reaction evidence="11">
        <text>Couples ATP hydrolysis with the unwinding of duplex DNA by translocating in the 3'-5' direction.</text>
        <dbReference type="EC" id="5.6.2.4"/>
    </reaction>
</comment>
<accession>A0A7X6MZ98</accession>
<proteinExistence type="predicted"/>
<dbReference type="InterPro" id="IPR011604">
    <property type="entry name" value="PDDEXK-like_dom_sf"/>
</dbReference>
<feature type="domain" description="UvrD-like helicase C-terminal" evidence="16">
    <location>
        <begin position="515"/>
        <end position="802"/>
    </location>
</feature>
<dbReference type="SUPFAM" id="SSF52980">
    <property type="entry name" value="Restriction endonuclease-like"/>
    <property type="match status" value="1"/>
</dbReference>
<evidence type="ECO:0000256" key="10">
    <source>
        <dbReference type="ARBA" id="ARBA00023235"/>
    </source>
</evidence>
<keyword evidence="5 14" id="KW-0347">Helicase</keyword>
<dbReference type="AlphaFoldDB" id="A0A7X6MZ98"/>
<evidence type="ECO:0000256" key="2">
    <source>
        <dbReference type="ARBA" id="ARBA00022741"/>
    </source>
</evidence>
<dbReference type="PANTHER" id="PTHR11070">
    <property type="entry name" value="UVRD / RECB / PCRA DNA HELICASE FAMILY MEMBER"/>
    <property type="match status" value="1"/>
</dbReference>
<evidence type="ECO:0000256" key="1">
    <source>
        <dbReference type="ARBA" id="ARBA00022722"/>
    </source>
</evidence>
<evidence type="ECO:0000256" key="12">
    <source>
        <dbReference type="ARBA" id="ARBA00034808"/>
    </source>
</evidence>
<evidence type="ECO:0000256" key="7">
    <source>
        <dbReference type="ARBA" id="ARBA00022840"/>
    </source>
</evidence>
<evidence type="ECO:0000256" key="14">
    <source>
        <dbReference type="PROSITE-ProRule" id="PRU00560"/>
    </source>
</evidence>
<evidence type="ECO:0000259" key="16">
    <source>
        <dbReference type="PROSITE" id="PS51217"/>
    </source>
</evidence>
<dbReference type="InterPro" id="IPR027417">
    <property type="entry name" value="P-loop_NTPase"/>
</dbReference>
<name>A0A7X6MZ98_9STRE</name>
<protein>
    <recommendedName>
        <fullName evidence="12">DNA 3'-5' helicase</fullName>
        <ecNumber evidence="12">5.6.2.4</ecNumber>
    </recommendedName>
</protein>
<dbReference type="NCBIfam" id="TIGR02785">
    <property type="entry name" value="addA_Gpos"/>
    <property type="match status" value="1"/>
</dbReference>
<dbReference type="GO" id="GO:0000725">
    <property type="term" value="P:recombinational repair"/>
    <property type="evidence" value="ECO:0007669"/>
    <property type="project" value="TreeGrafter"/>
</dbReference>
<comment type="catalytic activity">
    <reaction evidence="13">
        <text>ATP + H2O = ADP + phosphate + H(+)</text>
        <dbReference type="Rhea" id="RHEA:13065"/>
        <dbReference type="ChEBI" id="CHEBI:15377"/>
        <dbReference type="ChEBI" id="CHEBI:15378"/>
        <dbReference type="ChEBI" id="CHEBI:30616"/>
        <dbReference type="ChEBI" id="CHEBI:43474"/>
        <dbReference type="ChEBI" id="CHEBI:456216"/>
        <dbReference type="EC" id="5.6.2.4"/>
    </reaction>
</comment>
<dbReference type="Pfam" id="PF00580">
    <property type="entry name" value="UvrD-helicase"/>
    <property type="match status" value="2"/>
</dbReference>
<evidence type="ECO:0000313" key="18">
    <source>
        <dbReference type="Proteomes" id="UP000522720"/>
    </source>
</evidence>
<organism evidence="17 18">
    <name type="scientific">Streptococcus ovuberis</name>
    <dbReference type="NCBI Taxonomy" id="1936207"/>
    <lineage>
        <taxon>Bacteria</taxon>
        <taxon>Bacillati</taxon>
        <taxon>Bacillota</taxon>
        <taxon>Bacilli</taxon>
        <taxon>Lactobacillales</taxon>
        <taxon>Streptococcaceae</taxon>
        <taxon>Streptococcus</taxon>
    </lineage>
</organism>
<feature type="domain" description="UvrD-like helicase ATP-binding" evidence="15">
    <location>
        <begin position="26"/>
        <end position="479"/>
    </location>
</feature>
<dbReference type="GO" id="GO:0003677">
    <property type="term" value="F:DNA binding"/>
    <property type="evidence" value="ECO:0007669"/>
    <property type="project" value="UniProtKB-KW"/>
</dbReference>
<evidence type="ECO:0000256" key="9">
    <source>
        <dbReference type="ARBA" id="ARBA00023204"/>
    </source>
</evidence>
<dbReference type="Pfam" id="PF13361">
    <property type="entry name" value="UvrD_C"/>
    <property type="match status" value="1"/>
</dbReference>
<dbReference type="GO" id="GO:0004527">
    <property type="term" value="F:exonuclease activity"/>
    <property type="evidence" value="ECO:0007669"/>
    <property type="project" value="UniProtKB-KW"/>
</dbReference>
<dbReference type="PROSITE" id="PS51198">
    <property type="entry name" value="UVRD_HELICASE_ATP_BIND"/>
    <property type="match status" value="1"/>
</dbReference>
<evidence type="ECO:0000256" key="11">
    <source>
        <dbReference type="ARBA" id="ARBA00034617"/>
    </source>
</evidence>
<dbReference type="Proteomes" id="UP000522720">
    <property type="component" value="Unassembled WGS sequence"/>
</dbReference>
<dbReference type="SUPFAM" id="SSF52540">
    <property type="entry name" value="P-loop containing nucleoside triphosphate hydrolases"/>
    <property type="match status" value="1"/>
</dbReference>
<evidence type="ECO:0000256" key="4">
    <source>
        <dbReference type="ARBA" id="ARBA00022801"/>
    </source>
</evidence>
<keyword evidence="10" id="KW-0413">Isomerase</keyword>
<dbReference type="InterPro" id="IPR011335">
    <property type="entry name" value="Restrct_endonuc-II-like"/>
</dbReference>
<dbReference type="PROSITE" id="PS51217">
    <property type="entry name" value="UVRD_HELICASE_CTER"/>
    <property type="match status" value="1"/>
</dbReference>
<dbReference type="InterPro" id="IPR038726">
    <property type="entry name" value="PDDEXK_AddAB-type"/>
</dbReference>